<dbReference type="GO" id="GO:0016491">
    <property type="term" value="F:oxidoreductase activity"/>
    <property type="evidence" value="ECO:0007669"/>
    <property type="project" value="InterPro"/>
</dbReference>
<feature type="compositionally biased region" description="Low complexity" evidence="3">
    <location>
        <begin position="182"/>
        <end position="194"/>
    </location>
</feature>
<dbReference type="InterPro" id="IPR008922">
    <property type="entry name" value="Di-copper_centre_dom_sf"/>
</dbReference>
<dbReference type="PRINTS" id="PR00092">
    <property type="entry name" value="TYROSINASE"/>
</dbReference>
<dbReference type="AlphaFoldDB" id="A0A9P8YD13"/>
<dbReference type="PROSITE" id="PS00498">
    <property type="entry name" value="TYROSINASE_2"/>
    <property type="match status" value="1"/>
</dbReference>
<feature type="domain" description="Tyrosinase copper-binding" evidence="5">
    <location>
        <begin position="262"/>
        <end position="279"/>
    </location>
</feature>
<keyword evidence="1" id="KW-0479">Metal-binding</keyword>
<dbReference type="InterPro" id="IPR002227">
    <property type="entry name" value="Tyrosinase_Cu-bd"/>
</dbReference>
<accession>A0A9P8YD13</accession>
<dbReference type="Gene3D" id="1.10.1280.10">
    <property type="entry name" value="Di-copper center containing domain from catechol oxidase"/>
    <property type="match status" value="1"/>
</dbReference>
<name>A0A9P8YD13_9PEZI</name>
<feature type="signal peptide" evidence="4">
    <location>
        <begin position="1"/>
        <end position="19"/>
    </location>
</feature>
<protein>
    <recommendedName>
        <fullName evidence="5 6">Tyrosinase copper-binding domain-containing protein</fullName>
    </recommendedName>
</protein>
<dbReference type="EMBL" id="JAGTJQ010000001">
    <property type="protein sequence ID" value="KAH7039572.1"/>
    <property type="molecule type" value="Genomic_DNA"/>
</dbReference>
<evidence type="ECO:0000313" key="7">
    <source>
        <dbReference type="EMBL" id="KAH7039572.1"/>
    </source>
</evidence>
<dbReference type="PANTHER" id="PTHR11474">
    <property type="entry name" value="TYROSINASE FAMILY MEMBER"/>
    <property type="match status" value="1"/>
</dbReference>
<reference evidence="7" key="1">
    <citation type="journal article" date="2021" name="Nat. Commun.">
        <title>Genetic determinants of endophytism in the Arabidopsis root mycobiome.</title>
        <authorList>
            <person name="Mesny F."/>
            <person name="Miyauchi S."/>
            <person name="Thiergart T."/>
            <person name="Pickel B."/>
            <person name="Atanasova L."/>
            <person name="Karlsson M."/>
            <person name="Huettel B."/>
            <person name="Barry K.W."/>
            <person name="Haridas S."/>
            <person name="Chen C."/>
            <person name="Bauer D."/>
            <person name="Andreopoulos W."/>
            <person name="Pangilinan J."/>
            <person name="LaButti K."/>
            <person name="Riley R."/>
            <person name="Lipzen A."/>
            <person name="Clum A."/>
            <person name="Drula E."/>
            <person name="Henrissat B."/>
            <person name="Kohler A."/>
            <person name="Grigoriev I.V."/>
            <person name="Martin F.M."/>
            <person name="Hacquard S."/>
        </authorList>
    </citation>
    <scope>NUCLEOTIDE SEQUENCE</scope>
    <source>
        <strain evidence="7">MPI-CAGE-CH-0230</strain>
    </source>
</reference>
<dbReference type="SUPFAM" id="SSF48056">
    <property type="entry name" value="Di-copper centre-containing domain"/>
    <property type="match status" value="1"/>
</dbReference>
<evidence type="ECO:0000259" key="5">
    <source>
        <dbReference type="PROSITE" id="PS00497"/>
    </source>
</evidence>
<evidence type="ECO:0000256" key="1">
    <source>
        <dbReference type="ARBA" id="ARBA00022723"/>
    </source>
</evidence>
<gene>
    <name evidence="7" type="ORF">B0I36DRAFT_308907</name>
</gene>
<dbReference type="Proteomes" id="UP000756346">
    <property type="component" value="Unassembled WGS sequence"/>
</dbReference>
<evidence type="ECO:0000259" key="6">
    <source>
        <dbReference type="PROSITE" id="PS00498"/>
    </source>
</evidence>
<evidence type="ECO:0000256" key="4">
    <source>
        <dbReference type="SAM" id="SignalP"/>
    </source>
</evidence>
<evidence type="ECO:0000256" key="2">
    <source>
        <dbReference type="ARBA" id="ARBA00023008"/>
    </source>
</evidence>
<organism evidence="7 8">
    <name type="scientific">Microdochium trichocladiopsis</name>
    <dbReference type="NCBI Taxonomy" id="1682393"/>
    <lineage>
        <taxon>Eukaryota</taxon>
        <taxon>Fungi</taxon>
        <taxon>Dikarya</taxon>
        <taxon>Ascomycota</taxon>
        <taxon>Pezizomycotina</taxon>
        <taxon>Sordariomycetes</taxon>
        <taxon>Xylariomycetidae</taxon>
        <taxon>Xylariales</taxon>
        <taxon>Microdochiaceae</taxon>
        <taxon>Microdochium</taxon>
    </lineage>
</organism>
<evidence type="ECO:0000256" key="3">
    <source>
        <dbReference type="SAM" id="MobiDB-lite"/>
    </source>
</evidence>
<dbReference type="OrthoDB" id="6132182at2759"/>
<feature type="domain" description="Tyrosinase copper-binding" evidence="6">
    <location>
        <begin position="411"/>
        <end position="422"/>
    </location>
</feature>
<dbReference type="GeneID" id="70181610"/>
<keyword evidence="8" id="KW-1185">Reference proteome</keyword>
<dbReference type="GO" id="GO:0046872">
    <property type="term" value="F:metal ion binding"/>
    <property type="evidence" value="ECO:0007669"/>
    <property type="project" value="UniProtKB-KW"/>
</dbReference>
<evidence type="ECO:0000313" key="8">
    <source>
        <dbReference type="Proteomes" id="UP000756346"/>
    </source>
</evidence>
<comment type="caution">
    <text evidence="7">The sequence shown here is derived from an EMBL/GenBank/DDBJ whole genome shotgun (WGS) entry which is preliminary data.</text>
</comment>
<dbReference type="InterPro" id="IPR050316">
    <property type="entry name" value="Tyrosinase/Hemocyanin"/>
</dbReference>
<keyword evidence="4" id="KW-0732">Signal</keyword>
<dbReference type="Pfam" id="PF00264">
    <property type="entry name" value="Tyrosinase"/>
    <property type="match status" value="1"/>
</dbReference>
<proteinExistence type="predicted"/>
<feature type="region of interest" description="Disordered" evidence="3">
    <location>
        <begin position="182"/>
        <end position="210"/>
    </location>
</feature>
<dbReference type="PANTHER" id="PTHR11474:SF126">
    <property type="entry name" value="TYROSINASE-LIKE PROTEIN TYR-1-RELATED"/>
    <property type="match status" value="1"/>
</dbReference>
<feature type="chain" id="PRO_5040339450" description="Tyrosinase copper-binding domain-containing protein" evidence="4">
    <location>
        <begin position="20"/>
        <end position="486"/>
    </location>
</feature>
<sequence>MKYSASLAIAGAAAVSAVAVPLEAPIDYCPVVVKTIGLSWIELEHFEPAHTVPLEEAQKCIENSKPDPAMVFPNLNLTAPAEDDTYPSGSDDSYPIGGAYPTGGYPAGSYPAGHLSSSYSASVAAPYPTGFANFSSNYPIPPTGGLYSSKSASASSVSAAASSSTSSSSASAVTPAAIRSSTSSSSSASATASSNGARPTGCSTPRVRVEWDNLSNTQRDAYVAGIRCLMEKPSSNPKKFPGSRSLYEDLSSLHQQVVSSVHQSGKFLVFHRFYVHIFEKLLRDQCAYNGPIAWWDESKHAGKFSSADLFTPRWFGAMPYAVNGRGVCIMESGFGNYEPNLGPGAAINNPHCLSRALDDQSTLGCGPSYVDNCAKAQNYDAYRQCAEMTFHAYGHNGVGSVMSNVATSPEDPLFFLHHGWIDRNYRFWQNRGATRNNEMGGAFSSTNSRQVLPSDTLPALGLVPDVTIADVMNTENSYLCYRYDSE</sequence>
<dbReference type="RefSeq" id="XP_046017627.1">
    <property type="nucleotide sequence ID" value="XM_046152064.1"/>
</dbReference>
<keyword evidence="2" id="KW-0186">Copper</keyword>
<dbReference type="PROSITE" id="PS00497">
    <property type="entry name" value="TYROSINASE_1"/>
    <property type="match status" value="1"/>
</dbReference>